<evidence type="ECO:0000256" key="7">
    <source>
        <dbReference type="ARBA" id="ARBA00022842"/>
    </source>
</evidence>
<evidence type="ECO:0000256" key="5">
    <source>
        <dbReference type="ARBA" id="ARBA00022723"/>
    </source>
</evidence>
<evidence type="ECO:0000313" key="11">
    <source>
        <dbReference type="EMBL" id="CAK9440037.1"/>
    </source>
</evidence>
<dbReference type="Gene3D" id="3.90.79.20">
    <property type="match status" value="1"/>
</dbReference>
<reference evidence="11 12" key="1">
    <citation type="submission" date="2024-03" db="EMBL/GenBank/DDBJ databases">
        <authorList>
            <person name="Brejova B."/>
        </authorList>
    </citation>
    <scope>NUCLEOTIDE SEQUENCE [LARGE SCALE GENOMIC DNA]</scope>
    <source>
        <strain evidence="11 12">CBS 14171</strain>
    </source>
</reference>
<evidence type="ECO:0000256" key="9">
    <source>
        <dbReference type="ARBA" id="ARBA00023679"/>
    </source>
</evidence>
<protein>
    <recommendedName>
        <fullName evidence="4">NAD(+) diphosphatase</fullName>
        <ecNumber evidence="4">3.6.1.22</ecNumber>
    </recommendedName>
</protein>
<dbReference type="InterPro" id="IPR050241">
    <property type="entry name" value="NAD-cap_RNA_hydrolase_NudC"/>
</dbReference>
<dbReference type="RefSeq" id="XP_066831075.1">
    <property type="nucleotide sequence ID" value="XM_066974325.1"/>
</dbReference>
<dbReference type="EMBL" id="OZ022409">
    <property type="protein sequence ID" value="CAK9440037.1"/>
    <property type="molecule type" value="Genomic_DNA"/>
</dbReference>
<dbReference type="InterPro" id="IPR049734">
    <property type="entry name" value="NudC-like_C"/>
</dbReference>
<evidence type="ECO:0000256" key="1">
    <source>
        <dbReference type="ARBA" id="ARBA00001946"/>
    </source>
</evidence>
<name>A0ABP0ZP34_9ASCO</name>
<evidence type="ECO:0000256" key="3">
    <source>
        <dbReference type="ARBA" id="ARBA00009595"/>
    </source>
</evidence>
<dbReference type="EC" id="3.6.1.22" evidence="4"/>
<dbReference type="Pfam" id="PF00293">
    <property type="entry name" value="NUDIX"/>
    <property type="match status" value="1"/>
</dbReference>
<keyword evidence="7" id="KW-0460">Magnesium</keyword>
<dbReference type="Gene3D" id="3.90.79.10">
    <property type="entry name" value="Nucleoside Triphosphate Pyrophosphohydrolase"/>
    <property type="match status" value="1"/>
</dbReference>
<keyword evidence="12" id="KW-1185">Reference proteome</keyword>
<dbReference type="PANTHER" id="PTHR42904:SF6">
    <property type="entry name" value="NAD-CAPPED RNA HYDROLASE NUDT12"/>
    <property type="match status" value="1"/>
</dbReference>
<proteinExistence type="inferred from homology"/>
<dbReference type="PROSITE" id="PS51462">
    <property type="entry name" value="NUDIX"/>
    <property type="match status" value="1"/>
</dbReference>
<sequence>MSHSIHSSIKEIQKDMYFGTEVLNRVSFLREDNEFITRSLFHPSTRFIFFNRQQPLVYKNYGTKLAILTNGNNQVNIDELTPGVHDKLGVTGTKFLANGLYEGIPGWKSVLNTWNEDNRNHDKELRAGGKPIFLFMGLLDESIGLDVNSLKGESEPAVSEDDDGEKYLDHQGRYQGIAYYAVDVTRNQELSQQLIEFVNRCVNEQQGTATSKPKSAEENGVYYTHSRKHFLSFEHKEASLYSYGAMFFNWLKTNKFCPGCGHPTIPIHAGGKLACTNDAKTEPTAEKPEPRFICPVRSATVSNVSFPRTDMAIISIITNRDRSKILLSLGKRHAITKMYSCTAGFMEPSETVEIATKREIWEETGVNCAEVSIVMTQPWPFPSNLMIGCMGVVDFNGTDEVIHLGHDNELLDARWFDTSFVRKLVYPDEVAAGEDESFNPEGILIPMSESIAFSLIKLCVDEARNAHKL</sequence>
<dbReference type="InterPro" id="IPR015797">
    <property type="entry name" value="NUDIX_hydrolase-like_dom_sf"/>
</dbReference>
<keyword evidence="6" id="KW-0378">Hydrolase</keyword>
<comment type="cofactor">
    <cofactor evidence="1">
        <name>Mg(2+)</name>
        <dbReference type="ChEBI" id="CHEBI:18420"/>
    </cofactor>
</comment>
<evidence type="ECO:0000313" key="12">
    <source>
        <dbReference type="Proteomes" id="UP001497383"/>
    </source>
</evidence>
<evidence type="ECO:0000256" key="6">
    <source>
        <dbReference type="ARBA" id="ARBA00022801"/>
    </source>
</evidence>
<comment type="cofactor">
    <cofactor evidence="2">
        <name>Zn(2+)</name>
        <dbReference type="ChEBI" id="CHEBI:29105"/>
    </cofactor>
</comment>
<feature type="domain" description="Nudix hydrolase" evidence="10">
    <location>
        <begin position="307"/>
        <end position="444"/>
    </location>
</feature>
<dbReference type="Proteomes" id="UP001497383">
    <property type="component" value="Chromosome 5"/>
</dbReference>
<evidence type="ECO:0000256" key="2">
    <source>
        <dbReference type="ARBA" id="ARBA00001947"/>
    </source>
</evidence>
<dbReference type="PANTHER" id="PTHR42904">
    <property type="entry name" value="NUDIX HYDROLASE, NUDC SUBFAMILY"/>
    <property type="match status" value="1"/>
</dbReference>
<evidence type="ECO:0000256" key="8">
    <source>
        <dbReference type="ARBA" id="ARBA00023027"/>
    </source>
</evidence>
<evidence type="ECO:0000259" key="10">
    <source>
        <dbReference type="PROSITE" id="PS51462"/>
    </source>
</evidence>
<gene>
    <name evidence="11" type="ORF">LODBEIA_P41370</name>
</gene>
<accession>A0ABP0ZP34</accession>
<keyword evidence="5" id="KW-0479">Metal-binding</keyword>
<dbReference type="InterPro" id="IPR000086">
    <property type="entry name" value="NUDIX_hydrolase_dom"/>
</dbReference>
<comment type="catalytic activity">
    <reaction evidence="9">
        <text>a 5'-end NAD(+)-phospho-ribonucleoside in mRNA + H2O = a 5'-end phospho-adenosine-phospho-ribonucleoside in mRNA + beta-nicotinamide D-ribonucleotide + 2 H(+)</text>
        <dbReference type="Rhea" id="RHEA:60876"/>
        <dbReference type="Rhea" id="RHEA-COMP:15698"/>
        <dbReference type="Rhea" id="RHEA-COMP:15719"/>
        <dbReference type="ChEBI" id="CHEBI:14649"/>
        <dbReference type="ChEBI" id="CHEBI:15377"/>
        <dbReference type="ChEBI" id="CHEBI:15378"/>
        <dbReference type="ChEBI" id="CHEBI:144029"/>
        <dbReference type="ChEBI" id="CHEBI:144051"/>
    </reaction>
    <physiologicalReaction direction="left-to-right" evidence="9">
        <dbReference type="Rhea" id="RHEA:60877"/>
    </physiologicalReaction>
</comment>
<dbReference type="CDD" id="cd03429">
    <property type="entry name" value="NUDIX_NADH_pyrophosphatase_Nudt13"/>
    <property type="match status" value="1"/>
</dbReference>
<dbReference type="SUPFAM" id="SSF55811">
    <property type="entry name" value="Nudix"/>
    <property type="match status" value="1"/>
</dbReference>
<organism evidence="11 12">
    <name type="scientific">Lodderomyces beijingensis</name>
    <dbReference type="NCBI Taxonomy" id="1775926"/>
    <lineage>
        <taxon>Eukaryota</taxon>
        <taxon>Fungi</taxon>
        <taxon>Dikarya</taxon>
        <taxon>Ascomycota</taxon>
        <taxon>Saccharomycotina</taxon>
        <taxon>Pichiomycetes</taxon>
        <taxon>Debaryomycetaceae</taxon>
        <taxon>Candida/Lodderomyces clade</taxon>
        <taxon>Lodderomyces</taxon>
    </lineage>
</organism>
<dbReference type="GeneID" id="92209333"/>
<keyword evidence="8" id="KW-0520">NAD</keyword>
<evidence type="ECO:0000256" key="4">
    <source>
        <dbReference type="ARBA" id="ARBA00012381"/>
    </source>
</evidence>
<comment type="similarity">
    <text evidence="3">Belongs to the Nudix hydrolase family. NudC subfamily.</text>
</comment>